<dbReference type="AlphaFoldDB" id="A0A2S7XQU4"/>
<evidence type="ECO:0000313" key="3">
    <source>
        <dbReference type="Proteomes" id="UP000239936"/>
    </source>
</evidence>
<dbReference type="InterPro" id="IPR013445">
    <property type="entry name" value="CDP_4_6_deHydtase"/>
</dbReference>
<dbReference type="Gene3D" id="3.40.50.720">
    <property type="entry name" value="NAD(P)-binding Rossmann-like Domain"/>
    <property type="match status" value="1"/>
</dbReference>
<dbReference type="NCBIfam" id="TIGR02622">
    <property type="entry name" value="CDP_4_6_dhtase"/>
    <property type="match status" value="1"/>
</dbReference>
<dbReference type="PANTHER" id="PTHR43000">
    <property type="entry name" value="DTDP-D-GLUCOSE 4,6-DEHYDRATASE-RELATED"/>
    <property type="match status" value="1"/>
</dbReference>
<dbReference type="Pfam" id="PF16363">
    <property type="entry name" value="GDP_Man_Dehyd"/>
    <property type="match status" value="1"/>
</dbReference>
<dbReference type="Gene3D" id="3.90.25.10">
    <property type="entry name" value="UDP-galactose 4-epimerase, domain 1"/>
    <property type="match status" value="1"/>
</dbReference>
<dbReference type="OrthoDB" id="9779041at2"/>
<sequence length="355" mass="39761">MNPEFWRGKRVFITGHTGFKGGWLALWLTELGATVCGYALDPPTNPNFFTLTRLAERLSQQQIRDVRDASALKQALIAAAPDLVFHLAAQPLVREAYRLPVDTFATNVMGTVNLLEAVRHSASIRAVVIVTSDKCYQNQDWLWPYRETDRLSGHDPYASSKACAELVTAAYRHSFLAAAEIAVASVRAGNVIGGGDWAADRLIPDFLRALDAGEILNIRSPNAIRPWQHVLDPLAGYLQLAERLHDVAGTVYAEAWNFGPAETDARSVAWVMERLCAKCPEARWRCDLASQPHETAILKVDSAKARMRLGWQPRWDLNEALDRTLSWHRAWRQDIDMQQFSLAQIVAHHMVDALC</sequence>
<evidence type="ECO:0000259" key="1">
    <source>
        <dbReference type="Pfam" id="PF16363"/>
    </source>
</evidence>
<comment type="caution">
    <text evidence="2">The sequence shown here is derived from an EMBL/GenBank/DDBJ whole genome shotgun (WGS) entry which is preliminary data.</text>
</comment>
<gene>
    <name evidence="2" type="primary">rfbG</name>
    <name evidence="2" type="ORF">CXB77_08510</name>
</gene>
<accession>A0A2S7XQU4</accession>
<dbReference type="SUPFAM" id="SSF51735">
    <property type="entry name" value="NAD(P)-binding Rossmann-fold domains"/>
    <property type="match status" value="1"/>
</dbReference>
<evidence type="ECO:0000313" key="2">
    <source>
        <dbReference type="EMBL" id="PQJ95913.1"/>
    </source>
</evidence>
<protein>
    <submittedName>
        <fullName evidence="2">CDP-glucose 4,6-dehydratase</fullName>
    </submittedName>
</protein>
<dbReference type="InterPro" id="IPR016040">
    <property type="entry name" value="NAD(P)-bd_dom"/>
</dbReference>
<proteinExistence type="predicted"/>
<dbReference type="Proteomes" id="UP000239936">
    <property type="component" value="Unassembled WGS sequence"/>
</dbReference>
<dbReference type="CDD" id="cd05252">
    <property type="entry name" value="CDP_GD_SDR_e"/>
    <property type="match status" value="1"/>
</dbReference>
<name>A0A2S7XQU4_9GAMM</name>
<organism evidence="2 3">
    <name type="scientific">Chromatium okenii</name>
    <dbReference type="NCBI Taxonomy" id="61644"/>
    <lineage>
        <taxon>Bacteria</taxon>
        <taxon>Pseudomonadati</taxon>
        <taxon>Pseudomonadota</taxon>
        <taxon>Gammaproteobacteria</taxon>
        <taxon>Chromatiales</taxon>
        <taxon>Chromatiaceae</taxon>
        <taxon>Chromatium</taxon>
    </lineage>
</organism>
<dbReference type="EMBL" id="PPGH01000035">
    <property type="protein sequence ID" value="PQJ95913.1"/>
    <property type="molecule type" value="Genomic_DNA"/>
</dbReference>
<feature type="domain" description="NAD(P)-binding" evidence="1">
    <location>
        <begin position="12"/>
        <end position="323"/>
    </location>
</feature>
<keyword evidence="3" id="KW-1185">Reference proteome</keyword>
<dbReference type="RefSeq" id="WP_105073552.1">
    <property type="nucleotide sequence ID" value="NZ_PPGH01000035.1"/>
</dbReference>
<reference evidence="2 3" key="1">
    <citation type="submission" date="2018-01" db="EMBL/GenBank/DDBJ databases">
        <title>The complete genome sequence of Chromatium okenii LaCa, a purple sulfur bacterium with a turbulent life.</title>
        <authorList>
            <person name="Luedin S.M."/>
            <person name="Liechti N."/>
            <person name="Storelli N."/>
            <person name="Danza F."/>
            <person name="Wittwer M."/>
            <person name="Pothier J.F."/>
            <person name="Tonolla M.A."/>
        </authorList>
    </citation>
    <scope>NUCLEOTIDE SEQUENCE [LARGE SCALE GENOMIC DNA]</scope>
    <source>
        <strain evidence="2 3">LaCa</strain>
    </source>
</reference>
<dbReference type="InterPro" id="IPR036291">
    <property type="entry name" value="NAD(P)-bd_dom_sf"/>
</dbReference>